<dbReference type="Gene3D" id="3.50.50.60">
    <property type="entry name" value="FAD/NAD(P)-binding domain"/>
    <property type="match status" value="2"/>
</dbReference>
<keyword evidence="8 13" id="KW-0676">Redox-active center</keyword>
<dbReference type="PIRSF" id="PIRSF000350">
    <property type="entry name" value="Mercury_reductase_MerA"/>
    <property type="match status" value="1"/>
</dbReference>
<feature type="domain" description="FAD/NAD(P)-binding" evidence="15">
    <location>
        <begin position="3"/>
        <end position="316"/>
    </location>
</feature>
<keyword evidence="11" id="KW-0547">Nucleotide-binding</keyword>
<evidence type="ECO:0000256" key="11">
    <source>
        <dbReference type="PIRSR" id="PIRSR000350-3"/>
    </source>
</evidence>
<dbReference type="SUPFAM" id="SSF55424">
    <property type="entry name" value="FAD/NAD-linked reductases, dimerisation (C-terminal) domain"/>
    <property type="match status" value="1"/>
</dbReference>
<dbReference type="PRINTS" id="PR00368">
    <property type="entry name" value="FADPNR"/>
</dbReference>
<dbReference type="STRING" id="1121400.SAMN02746065_11597"/>
<comment type="cofactor">
    <cofactor evidence="11">
        <name>FAD</name>
        <dbReference type="ChEBI" id="CHEBI:57692"/>
    </cofactor>
    <text evidence="11">Binds 1 FAD per subunit.</text>
</comment>
<keyword evidence="7" id="KW-1015">Disulfide bond</keyword>
<feature type="active site" description="Proton acceptor" evidence="10">
    <location>
        <position position="433"/>
    </location>
</feature>
<dbReference type="FunFam" id="3.30.390.30:FF:000001">
    <property type="entry name" value="Dihydrolipoyl dehydrogenase"/>
    <property type="match status" value="1"/>
</dbReference>
<keyword evidence="4 11" id="KW-0274">FAD</keyword>
<dbReference type="InterPro" id="IPR016156">
    <property type="entry name" value="FAD/NAD-linked_Rdtase_dimer_sf"/>
</dbReference>
<dbReference type="EMBL" id="FWXY01000015">
    <property type="protein sequence ID" value="SMC92792.1"/>
    <property type="molecule type" value="Genomic_DNA"/>
</dbReference>
<organism evidence="16 17">
    <name type="scientific">Desulfocicer vacuolatum DSM 3385</name>
    <dbReference type="NCBI Taxonomy" id="1121400"/>
    <lineage>
        <taxon>Bacteria</taxon>
        <taxon>Pseudomonadati</taxon>
        <taxon>Thermodesulfobacteriota</taxon>
        <taxon>Desulfobacteria</taxon>
        <taxon>Desulfobacterales</taxon>
        <taxon>Desulfobacteraceae</taxon>
        <taxon>Desulfocicer</taxon>
    </lineage>
</organism>
<evidence type="ECO:0000256" key="3">
    <source>
        <dbReference type="ARBA" id="ARBA00022630"/>
    </source>
</evidence>
<dbReference type="RefSeq" id="WP_084070070.1">
    <property type="nucleotide sequence ID" value="NZ_FWXY01000015.1"/>
</dbReference>
<gene>
    <name evidence="16" type="ORF">SAMN02746065_11597</name>
</gene>
<dbReference type="Proteomes" id="UP000192418">
    <property type="component" value="Unassembled WGS sequence"/>
</dbReference>
<dbReference type="Gene3D" id="3.30.390.30">
    <property type="match status" value="1"/>
</dbReference>
<evidence type="ECO:0000256" key="4">
    <source>
        <dbReference type="ARBA" id="ARBA00022827"/>
    </source>
</evidence>
<feature type="binding site" evidence="11">
    <location>
        <position position="49"/>
    </location>
    <ligand>
        <name>FAD</name>
        <dbReference type="ChEBI" id="CHEBI:57692"/>
    </ligand>
</feature>
<feature type="binding site" evidence="11">
    <location>
        <begin position="307"/>
        <end position="310"/>
    </location>
    <ligand>
        <name>FAD</name>
        <dbReference type="ChEBI" id="CHEBI:57692"/>
    </ligand>
</feature>
<dbReference type="InterPro" id="IPR036188">
    <property type="entry name" value="FAD/NAD-bd_sf"/>
</dbReference>
<comment type="similarity">
    <text evidence="1 13">Belongs to the class-I pyridine nucleotide-disulfide oxidoreductase family.</text>
</comment>
<evidence type="ECO:0000256" key="7">
    <source>
        <dbReference type="ARBA" id="ARBA00023157"/>
    </source>
</evidence>
<evidence type="ECO:0000256" key="1">
    <source>
        <dbReference type="ARBA" id="ARBA00007532"/>
    </source>
</evidence>
<dbReference type="PANTHER" id="PTHR22912">
    <property type="entry name" value="DISULFIDE OXIDOREDUCTASE"/>
    <property type="match status" value="1"/>
</dbReference>
<keyword evidence="6 11" id="KW-0520">NAD</keyword>
<dbReference type="OrthoDB" id="9786429at2"/>
<evidence type="ECO:0000259" key="15">
    <source>
        <dbReference type="Pfam" id="PF07992"/>
    </source>
</evidence>
<evidence type="ECO:0000256" key="6">
    <source>
        <dbReference type="ARBA" id="ARBA00023027"/>
    </source>
</evidence>
<evidence type="ECO:0000259" key="14">
    <source>
        <dbReference type="Pfam" id="PF02852"/>
    </source>
</evidence>
<evidence type="ECO:0000313" key="16">
    <source>
        <dbReference type="EMBL" id="SMC92792.1"/>
    </source>
</evidence>
<dbReference type="AlphaFoldDB" id="A0A1W2D6V1"/>
<dbReference type="GO" id="GO:0050660">
    <property type="term" value="F:flavin adenine dinucleotide binding"/>
    <property type="evidence" value="ECO:0007669"/>
    <property type="project" value="TreeGrafter"/>
</dbReference>
<dbReference type="SUPFAM" id="SSF51905">
    <property type="entry name" value="FAD/NAD(P)-binding domain"/>
    <property type="match status" value="1"/>
</dbReference>
<dbReference type="InterPro" id="IPR004099">
    <property type="entry name" value="Pyr_nucl-diS_OxRdtase_dimer"/>
</dbReference>
<feature type="domain" description="Pyridine nucleotide-disulphide oxidoreductase dimerisation" evidence="14">
    <location>
        <begin position="335"/>
        <end position="442"/>
    </location>
</feature>
<evidence type="ECO:0000256" key="10">
    <source>
        <dbReference type="PIRSR" id="PIRSR000350-2"/>
    </source>
</evidence>
<keyword evidence="17" id="KW-1185">Reference proteome</keyword>
<dbReference type="PRINTS" id="PR00411">
    <property type="entry name" value="PNDRDTASEI"/>
</dbReference>
<dbReference type="Pfam" id="PF07992">
    <property type="entry name" value="Pyr_redox_2"/>
    <property type="match status" value="1"/>
</dbReference>
<dbReference type="GO" id="GO:0004148">
    <property type="term" value="F:dihydrolipoyl dehydrogenase (NADH) activity"/>
    <property type="evidence" value="ECO:0007669"/>
    <property type="project" value="TreeGrafter"/>
</dbReference>
<feature type="binding site" evidence="11">
    <location>
        <begin position="136"/>
        <end position="138"/>
    </location>
    <ligand>
        <name>FAD</name>
        <dbReference type="ChEBI" id="CHEBI:57692"/>
    </ligand>
</feature>
<proteinExistence type="inferred from homology"/>
<evidence type="ECO:0000313" key="17">
    <source>
        <dbReference type="Proteomes" id="UP000192418"/>
    </source>
</evidence>
<evidence type="ECO:0000256" key="8">
    <source>
        <dbReference type="ARBA" id="ARBA00023284"/>
    </source>
</evidence>
<dbReference type="Pfam" id="PF02852">
    <property type="entry name" value="Pyr_redox_dim"/>
    <property type="match status" value="1"/>
</dbReference>
<feature type="disulfide bond" description="Redox-active" evidence="12">
    <location>
        <begin position="40"/>
        <end position="45"/>
    </location>
</feature>
<dbReference type="PANTHER" id="PTHR22912:SF217">
    <property type="entry name" value="DIHYDROLIPOYL DEHYDROGENASE"/>
    <property type="match status" value="1"/>
</dbReference>
<keyword evidence="3 13" id="KW-0285">Flavoprotein</keyword>
<dbReference type="InterPro" id="IPR050151">
    <property type="entry name" value="Class-I_Pyr_Nuc-Dis_Oxidored"/>
</dbReference>
<feature type="binding site" evidence="11">
    <location>
        <begin position="172"/>
        <end position="179"/>
    </location>
    <ligand>
        <name>NAD(+)</name>
        <dbReference type="ChEBI" id="CHEBI:57540"/>
    </ligand>
</feature>
<name>A0A1W2D6V1_9BACT</name>
<evidence type="ECO:0000256" key="2">
    <source>
        <dbReference type="ARBA" id="ARBA00016961"/>
    </source>
</evidence>
<dbReference type="InterPro" id="IPR023753">
    <property type="entry name" value="FAD/NAD-binding_dom"/>
</dbReference>
<accession>A0A1W2D6V1</accession>
<sequence>MDYDVIIVGCGSGGYEAALLCSQLEGKTAIVEAEEFGGTCVNKGCIPSKVWHKATKIWTDINEGEAFGISVSEKKIDLKTVIDRKKGISSDIRKGMEATLEGSGVDIIKGKAIFKKPLEVDVDGIVYTAGKIIFATGSTLSFPDVAGVKEAAITTDDVLEMEKLPDSVLIYGAGYIEVEEAGLLSALGTRVTLAFQGARILEKEDHETSQRISQVLKEQGVNIVARATLASVEKKDDDFIFSFSGAKDIIIEATRILVCSRKPRVEAMGLCDAGIDLNDEGGIKVNDHLETSVKNVYAIGDVTGGWMLSHAASAMGLVAAKNAMGEHHKFPFNLVPRGIWTIPELGAVGLSEEEAEKEGYEVEVASFPYSMNGLAMCRNEQEGAVKIVADATHGEILGVHIIGSQATELIGEAVLAMQLEATVQEFAKSMRVHPTFSEAVVLASRGMDI</sequence>
<dbReference type="InterPro" id="IPR012999">
    <property type="entry name" value="Pyr_OxRdtase_I_AS"/>
</dbReference>
<reference evidence="16 17" key="1">
    <citation type="submission" date="2017-04" db="EMBL/GenBank/DDBJ databases">
        <authorList>
            <person name="Afonso C.L."/>
            <person name="Miller P.J."/>
            <person name="Scott M.A."/>
            <person name="Spackman E."/>
            <person name="Goraichik I."/>
            <person name="Dimitrov K.M."/>
            <person name="Suarez D.L."/>
            <person name="Swayne D.E."/>
        </authorList>
    </citation>
    <scope>NUCLEOTIDE SEQUENCE [LARGE SCALE GENOMIC DNA]</scope>
    <source>
        <strain evidence="16 17">DSM 3385</strain>
    </source>
</reference>
<feature type="binding site" evidence="11">
    <location>
        <position position="301"/>
    </location>
    <ligand>
        <name>FAD</name>
        <dbReference type="ChEBI" id="CHEBI:57692"/>
    </ligand>
</feature>
<dbReference type="PROSITE" id="PS00076">
    <property type="entry name" value="PYRIDINE_REDOX_1"/>
    <property type="match status" value="1"/>
</dbReference>
<evidence type="ECO:0000256" key="13">
    <source>
        <dbReference type="RuleBase" id="RU003691"/>
    </source>
</evidence>
<evidence type="ECO:0000256" key="9">
    <source>
        <dbReference type="ARBA" id="ARBA00031281"/>
    </source>
</evidence>
<evidence type="ECO:0000256" key="12">
    <source>
        <dbReference type="PIRSR" id="PIRSR000350-4"/>
    </source>
</evidence>
<dbReference type="InterPro" id="IPR001100">
    <property type="entry name" value="Pyr_nuc-diS_OxRdtase"/>
</dbReference>
<evidence type="ECO:0000256" key="5">
    <source>
        <dbReference type="ARBA" id="ARBA00023002"/>
    </source>
</evidence>
<protein>
    <recommendedName>
        <fullName evidence="2">Dihydrolipoyl dehydrogenase</fullName>
    </recommendedName>
    <alternativeName>
        <fullName evidence="9">Dihydrolipoamide dehydrogenase</fullName>
    </alternativeName>
</protein>
<dbReference type="GO" id="GO:0006103">
    <property type="term" value="P:2-oxoglutarate metabolic process"/>
    <property type="evidence" value="ECO:0007669"/>
    <property type="project" value="TreeGrafter"/>
</dbReference>
<keyword evidence="5 13" id="KW-0560">Oxidoreductase</keyword>